<sequence length="480" mass="50010">MNARRLTPIVLVAMVAMAFVLSNDVRSSEVPPTFSVAEATGTPVIPGDESAITTSWFCGGTSAAGDSGSGLYSGEIVLSNPTEVVVRGRITALTADEEAVESTVVVEARSQTTVDVRSLVDSSYASTVVELDSSFVAVEQRAIHPAGTAVAPCANATSDAWHFADGFTFDGSDFRLILSNPYLSAAIVNVSVATEAGPRTPSNLQGYVVPARSIRVVNVAEAGFRDEKVLAVSVVAETGRFVAAKDQHYLGGGRLGHINALGAPGPSSQWWFADGEKGDGISERYSIYNPTDEDAQASVLVLGLGEVEATLPPASLSIPAHEVVTFDTSTIVGLPDGVHAMLVSSETGSDIVVERVITRPAADYVATTAVLGVMGGYTSQRWRVPTSTTIAIEDVLIVLNTSGEAGTFTVFSVGPGGEEPIPGLTDVALAPNAIVSVDLVDPLAFGRPLVVAGDRPLVVERRLERTPTLRGRSGSLAFPE</sequence>
<organism evidence="1">
    <name type="scientific">freshwater metagenome</name>
    <dbReference type="NCBI Taxonomy" id="449393"/>
    <lineage>
        <taxon>unclassified sequences</taxon>
        <taxon>metagenomes</taxon>
        <taxon>ecological metagenomes</taxon>
    </lineage>
</organism>
<protein>
    <submittedName>
        <fullName evidence="1">Unannotated protein</fullName>
    </submittedName>
</protein>
<dbReference type="Pfam" id="PF18986">
    <property type="entry name" value="DUF5719"/>
    <property type="match status" value="1"/>
</dbReference>
<accession>A0A6J6G7W5</accession>
<name>A0A6J6G7W5_9ZZZZ</name>
<dbReference type="EMBL" id="CAEZTS010000245">
    <property type="protein sequence ID" value="CAB4596600.1"/>
    <property type="molecule type" value="Genomic_DNA"/>
</dbReference>
<evidence type="ECO:0000313" key="1">
    <source>
        <dbReference type="EMBL" id="CAB4596600.1"/>
    </source>
</evidence>
<dbReference type="AlphaFoldDB" id="A0A6J6G7W5"/>
<reference evidence="1" key="1">
    <citation type="submission" date="2020-05" db="EMBL/GenBank/DDBJ databases">
        <authorList>
            <person name="Chiriac C."/>
            <person name="Salcher M."/>
            <person name="Ghai R."/>
            <person name="Kavagutti S V."/>
        </authorList>
    </citation>
    <scope>NUCLEOTIDE SEQUENCE</scope>
</reference>
<dbReference type="InterPro" id="IPR043777">
    <property type="entry name" value="DUF5719"/>
</dbReference>
<gene>
    <name evidence="1" type="ORF">UFOPK1722_01940</name>
</gene>
<proteinExistence type="predicted"/>